<dbReference type="Proteomes" id="UP000321485">
    <property type="component" value="Unassembled WGS sequence"/>
</dbReference>
<dbReference type="EMBL" id="VJWE01000013">
    <property type="protein sequence ID" value="TWG37474.1"/>
    <property type="molecule type" value="Genomic_DNA"/>
</dbReference>
<dbReference type="InterPro" id="IPR013216">
    <property type="entry name" value="Methyltransf_11"/>
</dbReference>
<dbReference type="SUPFAM" id="SSF53335">
    <property type="entry name" value="S-adenosyl-L-methionine-dependent methyltransferases"/>
    <property type="match status" value="1"/>
</dbReference>
<comment type="caution">
    <text evidence="2">The sequence shown here is derived from an EMBL/GenBank/DDBJ whole genome shotgun (WGS) entry which is preliminary data.</text>
</comment>
<dbReference type="Gene3D" id="3.40.50.150">
    <property type="entry name" value="Vaccinia Virus protein VP39"/>
    <property type="match status" value="1"/>
</dbReference>
<keyword evidence="2" id="KW-0808">Transferase</keyword>
<dbReference type="GO" id="GO:0032259">
    <property type="term" value="P:methylation"/>
    <property type="evidence" value="ECO:0007669"/>
    <property type="project" value="UniProtKB-KW"/>
</dbReference>
<organism evidence="2 3">
    <name type="scientific">Acidovorax delafieldii</name>
    <name type="common">Pseudomonas delafieldii</name>
    <dbReference type="NCBI Taxonomy" id="47920"/>
    <lineage>
        <taxon>Bacteria</taxon>
        <taxon>Pseudomonadati</taxon>
        <taxon>Pseudomonadota</taxon>
        <taxon>Betaproteobacteria</taxon>
        <taxon>Burkholderiales</taxon>
        <taxon>Comamonadaceae</taxon>
        <taxon>Acidovorax</taxon>
    </lineage>
</organism>
<feature type="domain" description="Methyltransferase type 11" evidence="1">
    <location>
        <begin position="72"/>
        <end position="121"/>
    </location>
</feature>
<proteinExistence type="predicted"/>
<dbReference type="Pfam" id="PF08241">
    <property type="entry name" value="Methyltransf_11"/>
    <property type="match status" value="1"/>
</dbReference>
<dbReference type="RefSeq" id="WP_056743458.1">
    <property type="nucleotide sequence ID" value="NZ_VJWE01000013.1"/>
</dbReference>
<dbReference type="InterPro" id="IPR029063">
    <property type="entry name" value="SAM-dependent_MTases_sf"/>
</dbReference>
<reference evidence="2 3" key="1">
    <citation type="journal article" date="2015" name="Stand. Genomic Sci.">
        <title>Genomic Encyclopedia of Bacterial and Archaeal Type Strains, Phase III: the genomes of soil and plant-associated and newly described type strains.</title>
        <authorList>
            <person name="Whitman W.B."/>
            <person name="Woyke T."/>
            <person name="Klenk H.P."/>
            <person name="Zhou Y."/>
            <person name="Lilburn T.G."/>
            <person name="Beck B.J."/>
            <person name="De Vos P."/>
            <person name="Vandamme P."/>
            <person name="Eisen J.A."/>
            <person name="Garrity G."/>
            <person name="Hugenholtz P."/>
            <person name="Kyrpides N.C."/>
        </authorList>
    </citation>
    <scope>NUCLEOTIDE SEQUENCE [LARGE SCALE GENOMIC DNA]</scope>
    <source>
        <strain evidence="2 3">DSM 64</strain>
    </source>
</reference>
<accession>A0A561XMY9</accession>
<keyword evidence="2" id="KW-0489">Methyltransferase</keyword>
<dbReference type="AlphaFoldDB" id="A0A561XMY9"/>
<evidence type="ECO:0000313" key="3">
    <source>
        <dbReference type="Proteomes" id="UP000321485"/>
    </source>
</evidence>
<gene>
    <name evidence="2" type="ORF">ATF69_2521</name>
</gene>
<dbReference type="GO" id="GO:0008757">
    <property type="term" value="F:S-adenosylmethionine-dependent methyltransferase activity"/>
    <property type="evidence" value="ECO:0007669"/>
    <property type="project" value="InterPro"/>
</dbReference>
<dbReference type="CDD" id="cd02440">
    <property type="entry name" value="AdoMet_MTases"/>
    <property type="match status" value="1"/>
</dbReference>
<sequence>MTEVRKTVADNFIAGHGLEIGAFASPLPVPDAARVTYVDKYNLEDLDANHKVAGLSLGDFGVDLSTVIRPDIVDDGECLAKVGDYSQDFVIANHVLEHFEDPIRGFRNMLRVLKHGGILYLSLPEMRHSFDSVRQPTPFEHLQRDYEEGPAWSRDSAYAEFAKIFAANGMDKGLFPRHSGAALKQFENEVAQELNAADYSIHFHAWTMEGMVDMFSRIKPLYRLAYETRLILKNKEEVIFIFEKAVPHIA</sequence>
<name>A0A561XMY9_ACIDE</name>
<dbReference type="GeneID" id="51111580"/>
<evidence type="ECO:0000259" key="1">
    <source>
        <dbReference type="Pfam" id="PF08241"/>
    </source>
</evidence>
<evidence type="ECO:0000313" key="2">
    <source>
        <dbReference type="EMBL" id="TWG37474.1"/>
    </source>
</evidence>
<protein>
    <submittedName>
        <fullName evidence="2">Methyltransferase family protein</fullName>
    </submittedName>
</protein>